<gene>
    <name evidence="2" type="ORF">KP509_23G007400</name>
</gene>
<reference evidence="2 3" key="1">
    <citation type="submission" date="2021-08" db="EMBL/GenBank/DDBJ databases">
        <title>WGS assembly of Ceratopteris richardii.</title>
        <authorList>
            <person name="Marchant D.B."/>
            <person name="Chen G."/>
            <person name="Jenkins J."/>
            <person name="Shu S."/>
            <person name="Leebens-Mack J."/>
            <person name="Grimwood J."/>
            <person name="Schmutz J."/>
            <person name="Soltis P."/>
            <person name="Soltis D."/>
            <person name="Chen Z.-H."/>
        </authorList>
    </citation>
    <scope>NUCLEOTIDE SEQUENCE [LARGE SCALE GENOMIC DNA]</scope>
    <source>
        <strain evidence="2">Whitten #5841</strain>
        <tissue evidence="2">Leaf</tissue>
    </source>
</reference>
<name>A0A8T2RXB5_CERRI</name>
<feature type="region of interest" description="Disordered" evidence="1">
    <location>
        <begin position="95"/>
        <end position="136"/>
    </location>
</feature>
<dbReference type="AlphaFoldDB" id="A0A8T2RXB5"/>
<organism evidence="2 3">
    <name type="scientific">Ceratopteris richardii</name>
    <name type="common">Triangle waterfern</name>
    <dbReference type="NCBI Taxonomy" id="49495"/>
    <lineage>
        <taxon>Eukaryota</taxon>
        <taxon>Viridiplantae</taxon>
        <taxon>Streptophyta</taxon>
        <taxon>Embryophyta</taxon>
        <taxon>Tracheophyta</taxon>
        <taxon>Polypodiopsida</taxon>
        <taxon>Polypodiidae</taxon>
        <taxon>Polypodiales</taxon>
        <taxon>Pteridineae</taxon>
        <taxon>Pteridaceae</taxon>
        <taxon>Parkerioideae</taxon>
        <taxon>Ceratopteris</taxon>
    </lineage>
</organism>
<evidence type="ECO:0000256" key="1">
    <source>
        <dbReference type="SAM" id="MobiDB-lite"/>
    </source>
</evidence>
<evidence type="ECO:0000313" key="3">
    <source>
        <dbReference type="Proteomes" id="UP000825935"/>
    </source>
</evidence>
<proteinExistence type="predicted"/>
<evidence type="ECO:0000313" key="2">
    <source>
        <dbReference type="EMBL" id="KAH7301002.1"/>
    </source>
</evidence>
<accession>A0A8T2RXB5</accession>
<feature type="compositionally biased region" description="Basic and acidic residues" evidence="1">
    <location>
        <begin position="100"/>
        <end position="109"/>
    </location>
</feature>
<keyword evidence="3" id="KW-1185">Reference proteome</keyword>
<protein>
    <submittedName>
        <fullName evidence="2">Uncharacterized protein</fullName>
    </submittedName>
</protein>
<dbReference type="Proteomes" id="UP000825935">
    <property type="component" value="Chromosome 23"/>
</dbReference>
<dbReference type="EMBL" id="CM035428">
    <property type="protein sequence ID" value="KAH7301002.1"/>
    <property type="molecule type" value="Genomic_DNA"/>
</dbReference>
<comment type="caution">
    <text evidence="2">The sequence shown here is derived from an EMBL/GenBank/DDBJ whole genome shotgun (WGS) entry which is preliminary data.</text>
</comment>
<feature type="non-terminal residue" evidence="2">
    <location>
        <position position="136"/>
    </location>
</feature>
<sequence length="136" mass="15038">MAGSSDSSHLMYIKKLEGAHNFAVWQKQCYNILLQKKQAKPIKAKGVKPADVEQDDWDELNELARSTIELSQNVPAVQQQIPAVNEPANAEIYAENDQPDIAHNDEPLHVQEQPGQQAVNADLQAEMPGQQAVNAD</sequence>